<dbReference type="Proteomes" id="UP001152300">
    <property type="component" value="Unassembled WGS sequence"/>
</dbReference>
<dbReference type="GO" id="GO:0022857">
    <property type="term" value="F:transmembrane transporter activity"/>
    <property type="evidence" value="ECO:0007669"/>
    <property type="project" value="TreeGrafter"/>
</dbReference>
<gene>
    <name evidence="7" type="ORF">OCU04_006173</name>
</gene>
<dbReference type="InterPro" id="IPR036259">
    <property type="entry name" value="MFS_trans_sf"/>
</dbReference>
<feature type="transmembrane region" description="Helical" evidence="6">
    <location>
        <begin position="12"/>
        <end position="32"/>
    </location>
</feature>
<keyword evidence="8" id="KW-1185">Reference proteome</keyword>
<keyword evidence="3 6" id="KW-0812">Transmembrane</keyword>
<evidence type="ECO:0000256" key="2">
    <source>
        <dbReference type="ARBA" id="ARBA00022448"/>
    </source>
</evidence>
<organism evidence="7 8">
    <name type="scientific">Sclerotinia nivalis</name>
    <dbReference type="NCBI Taxonomy" id="352851"/>
    <lineage>
        <taxon>Eukaryota</taxon>
        <taxon>Fungi</taxon>
        <taxon>Dikarya</taxon>
        <taxon>Ascomycota</taxon>
        <taxon>Pezizomycotina</taxon>
        <taxon>Leotiomycetes</taxon>
        <taxon>Helotiales</taxon>
        <taxon>Sclerotiniaceae</taxon>
        <taxon>Sclerotinia</taxon>
    </lineage>
</organism>
<comment type="subcellular location">
    <subcellularLocation>
        <location evidence="1">Membrane</location>
        <topology evidence="1">Multi-pass membrane protein</topology>
    </subcellularLocation>
</comment>
<feature type="transmembrane region" description="Helical" evidence="6">
    <location>
        <begin position="38"/>
        <end position="57"/>
    </location>
</feature>
<evidence type="ECO:0000256" key="5">
    <source>
        <dbReference type="ARBA" id="ARBA00023136"/>
    </source>
</evidence>
<evidence type="ECO:0000256" key="6">
    <source>
        <dbReference type="SAM" id="Phobius"/>
    </source>
</evidence>
<protein>
    <submittedName>
        <fullName evidence="7">Uncharacterized protein</fullName>
    </submittedName>
</protein>
<keyword evidence="5 6" id="KW-0472">Membrane</keyword>
<keyword evidence="2" id="KW-0813">Transport</keyword>
<dbReference type="PANTHER" id="PTHR43791:SF52">
    <property type="entry name" value="TRANSPORTER, PUTATIVE (AFU_ORTHOLOGUE AFUA_1G11820)-RELATED"/>
    <property type="match status" value="1"/>
</dbReference>
<comment type="caution">
    <text evidence="7">The sequence shown here is derived from an EMBL/GenBank/DDBJ whole genome shotgun (WGS) entry which is preliminary data.</text>
</comment>
<evidence type="ECO:0000256" key="1">
    <source>
        <dbReference type="ARBA" id="ARBA00004141"/>
    </source>
</evidence>
<reference evidence="7" key="1">
    <citation type="submission" date="2022-11" db="EMBL/GenBank/DDBJ databases">
        <title>Genome Resource of Sclerotinia nivalis Strain SnTB1, a Plant Pathogen Isolated from American Ginseng.</title>
        <authorList>
            <person name="Fan S."/>
        </authorList>
    </citation>
    <scope>NUCLEOTIDE SEQUENCE</scope>
    <source>
        <strain evidence="7">SnTB1</strain>
    </source>
</reference>
<keyword evidence="4 6" id="KW-1133">Transmembrane helix</keyword>
<dbReference type="SUPFAM" id="SSF103473">
    <property type="entry name" value="MFS general substrate transporter"/>
    <property type="match status" value="1"/>
</dbReference>
<dbReference type="AlphaFoldDB" id="A0A9X0DKY4"/>
<feature type="transmembrane region" description="Helical" evidence="6">
    <location>
        <begin position="69"/>
        <end position="89"/>
    </location>
</feature>
<name>A0A9X0DKY4_9HELO</name>
<sequence length="188" mass="20643">MAPHQDPRHVQVLCIPVFVAAAISALISSFLSDHFKHRTAFALFGYGMIISGTVILLNQKHVNVPTKYGAVYLLACEIYVALPMLWTILTNNTAGTYKIGIAAAIQVSLGNLGGIASTLCFASTKAPFVLGYTTILVMTCCATRLISIYTFFLWIENRSRAAGKRDYLLERGDVDKLGDSHPAFRYTY</sequence>
<dbReference type="OrthoDB" id="19923at2759"/>
<feature type="transmembrane region" description="Helical" evidence="6">
    <location>
        <begin position="101"/>
        <end position="122"/>
    </location>
</feature>
<evidence type="ECO:0000313" key="8">
    <source>
        <dbReference type="Proteomes" id="UP001152300"/>
    </source>
</evidence>
<evidence type="ECO:0000256" key="3">
    <source>
        <dbReference type="ARBA" id="ARBA00022692"/>
    </source>
</evidence>
<evidence type="ECO:0000313" key="7">
    <source>
        <dbReference type="EMBL" id="KAJ8065492.1"/>
    </source>
</evidence>
<evidence type="ECO:0000256" key="4">
    <source>
        <dbReference type="ARBA" id="ARBA00022989"/>
    </source>
</evidence>
<proteinExistence type="predicted"/>
<feature type="transmembrane region" description="Helical" evidence="6">
    <location>
        <begin position="129"/>
        <end position="155"/>
    </location>
</feature>
<accession>A0A9X0DKY4</accession>
<dbReference type="GO" id="GO:0016020">
    <property type="term" value="C:membrane"/>
    <property type="evidence" value="ECO:0007669"/>
    <property type="project" value="UniProtKB-SubCell"/>
</dbReference>
<dbReference type="Gene3D" id="1.20.1250.20">
    <property type="entry name" value="MFS general substrate transporter like domains"/>
    <property type="match status" value="1"/>
</dbReference>
<dbReference type="PANTHER" id="PTHR43791">
    <property type="entry name" value="PERMEASE-RELATED"/>
    <property type="match status" value="1"/>
</dbReference>
<dbReference type="EMBL" id="JAPEIS010000006">
    <property type="protein sequence ID" value="KAJ8065492.1"/>
    <property type="molecule type" value="Genomic_DNA"/>
</dbReference>